<keyword evidence="1" id="KW-0472">Membrane</keyword>
<evidence type="ECO:0000313" key="2">
    <source>
        <dbReference type="EMBL" id="OFV72129.1"/>
    </source>
</evidence>
<protein>
    <submittedName>
        <fullName evidence="2">Uncharacterized protein</fullName>
    </submittedName>
</protein>
<comment type="caution">
    <text evidence="2">The sequence shown here is derived from an EMBL/GenBank/DDBJ whole genome shotgun (WGS) entry which is preliminary data.</text>
</comment>
<dbReference type="STRING" id="52694.ACWI_03790"/>
<accession>A0A1F2PL32</accession>
<gene>
    <name evidence="2" type="ORF">ACWI_03790</name>
</gene>
<name>A0A1F2PL32_9FIRM</name>
<evidence type="ECO:0000256" key="1">
    <source>
        <dbReference type="SAM" id="Phobius"/>
    </source>
</evidence>
<dbReference type="OrthoDB" id="10018184at2"/>
<proteinExistence type="predicted"/>
<dbReference type="AlphaFoldDB" id="A0A1F2PL32"/>
<keyword evidence="1" id="KW-0812">Transmembrane</keyword>
<organism evidence="2 3">
    <name type="scientific">Acetobacterium wieringae</name>
    <dbReference type="NCBI Taxonomy" id="52694"/>
    <lineage>
        <taxon>Bacteria</taxon>
        <taxon>Bacillati</taxon>
        <taxon>Bacillota</taxon>
        <taxon>Clostridia</taxon>
        <taxon>Eubacteriales</taxon>
        <taxon>Eubacteriaceae</taxon>
        <taxon>Acetobacterium</taxon>
    </lineage>
</organism>
<keyword evidence="1" id="KW-1133">Transmembrane helix</keyword>
<dbReference type="Proteomes" id="UP000176244">
    <property type="component" value="Unassembled WGS sequence"/>
</dbReference>
<feature type="transmembrane region" description="Helical" evidence="1">
    <location>
        <begin position="6"/>
        <end position="31"/>
    </location>
</feature>
<reference evidence="2 3" key="1">
    <citation type="submission" date="2015-09" db="EMBL/GenBank/DDBJ databases">
        <title>Genome sequence of Acetobacterium wieringae DSM 1911.</title>
        <authorList>
            <person name="Poehlein A."/>
            <person name="Bengelsdorf F.R."/>
            <person name="Schiel-Bengelsdorf B."/>
            <person name="Duerre P."/>
            <person name="Daniel R."/>
        </authorList>
    </citation>
    <scope>NUCLEOTIDE SEQUENCE [LARGE SCALE GENOMIC DNA]</scope>
    <source>
        <strain evidence="2 3">DSM 1911</strain>
    </source>
</reference>
<sequence length="185" mass="21371">MDFYNSMLNILIGVVSGIFSGIIVSQVFLIATDFKEQRNRVAERDGMLSWIAGALYSLSILIEDKKQPNNEYINNYIINKLIDNVTLKASDIEKSFEKMIFADLEPELHDIAVKMNDFTVELANWKRFEKTKINEYSLQINKIKKELDIYNEKSKRTLFKLIIKDRIMKAIAIVVFVIIALTVIA</sequence>
<evidence type="ECO:0000313" key="3">
    <source>
        <dbReference type="Proteomes" id="UP000176244"/>
    </source>
</evidence>
<dbReference type="RefSeq" id="WP_070369747.1">
    <property type="nucleotide sequence ID" value="NZ_LKEU01000012.1"/>
</dbReference>
<feature type="transmembrane region" description="Helical" evidence="1">
    <location>
        <begin position="167"/>
        <end position="184"/>
    </location>
</feature>
<dbReference type="EMBL" id="LKEU01000012">
    <property type="protein sequence ID" value="OFV72129.1"/>
    <property type="molecule type" value="Genomic_DNA"/>
</dbReference>